<gene>
    <name evidence="1" type="ORF">KAJ71_05625</name>
</gene>
<protein>
    <recommendedName>
        <fullName evidence="3">Type I addiction module toxin, SymE family</fullName>
    </recommendedName>
</protein>
<proteinExistence type="predicted"/>
<evidence type="ECO:0000313" key="1">
    <source>
        <dbReference type="EMBL" id="MCL1028515.1"/>
    </source>
</evidence>
<dbReference type="EMBL" id="JAGQDC010000003">
    <property type="protein sequence ID" value="MCL1028515.1"/>
    <property type="molecule type" value="Genomic_DNA"/>
</dbReference>
<accession>A0ABT0K8Z4</accession>
<organism evidence="1 2">
    <name type="scientific">Serratia silvae</name>
    <dbReference type="NCBI Taxonomy" id="2824122"/>
    <lineage>
        <taxon>Bacteria</taxon>
        <taxon>Pseudomonadati</taxon>
        <taxon>Pseudomonadota</taxon>
        <taxon>Gammaproteobacteria</taxon>
        <taxon>Enterobacterales</taxon>
        <taxon>Yersiniaceae</taxon>
        <taxon>Serratia</taxon>
    </lineage>
</organism>
<keyword evidence="2" id="KW-1185">Reference proteome</keyword>
<sequence>MGSLGFTTGQQIEVITAPGQLIIRLAEEA</sequence>
<evidence type="ECO:0008006" key="3">
    <source>
        <dbReference type="Google" id="ProtNLM"/>
    </source>
</evidence>
<name>A0ABT0K8Z4_9GAMM</name>
<evidence type="ECO:0000313" key="2">
    <source>
        <dbReference type="Proteomes" id="UP001165275"/>
    </source>
</evidence>
<reference evidence="1" key="1">
    <citation type="submission" date="2021-04" db="EMBL/GenBank/DDBJ databases">
        <title>Genome sequence of Serratia sp. arafor3.</title>
        <authorList>
            <person name="Besaury L."/>
        </authorList>
    </citation>
    <scope>NUCLEOTIDE SEQUENCE</scope>
    <source>
        <strain evidence="1">Arafor3</strain>
    </source>
</reference>
<dbReference type="Proteomes" id="UP001165275">
    <property type="component" value="Unassembled WGS sequence"/>
</dbReference>
<comment type="caution">
    <text evidence="1">The sequence shown here is derived from an EMBL/GenBank/DDBJ whole genome shotgun (WGS) entry which is preliminary data.</text>
</comment>